<reference evidence="2 3" key="1">
    <citation type="submission" date="2024-09" db="EMBL/GenBank/DDBJ databases">
        <authorList>
            <person name="Sun Q."/>
            <person name="Mori K."/>
        </authorList>
    </citation>
    <scope>NUCLEOTIDE SEQUENCE [LARGE SCALE GENOMIC DNA]</scope>
    <source>
        <strain evidence="2 3">JCM 13503</strain>
    </source>
</reference>
<proteinExistence type="predicted"/>
<feature type="compositionally biased region" description="Polar residues" evidence="1">
    <location>
        <begin position="139"/>
        <end position="148"/>
    </location>
</feature>
<comment type="caution">
    <text evidence="2">The sequence shown here is derived from an EMBL/GenBank/DDBJ whole genome shotgun (WGS) entry which is preliminary data.</text>
</comment>
<name>A0ABV6BAP4_9DEIO</name>
<evidence type="ECO:0000313" key="2">
    <source>
        <dbReference type="EMBL" id="MFB9995483.1"/>
    </source>
</evidence>
<evidence type="ECO:0000256" key="1">
    <source>
        <dbReference type="SAM" id="MobiDB-lite"/>
    </source>
</evidence>
<dbReference type="RefSeq" id="WP_380017457.1">
    <property type="nucleotide sequence ID" value="NZ_JBHLYR010000091.1"/>
</dbReference>
<dbReference type="Proteomes" id="UP001589733">
    <property type="component" value="Unassembled WGS sequence"/>
</dbReference>
<evidence type="ECO:0000313" key="3">
    <source>
        <dbReference type="Proteomes" id="UP001589733"/>
    </source>
</evidence>
<keyword evidence="3" id="KW-1185">Reference proteome</keyword>
<feature type="region of interest" description="Disordered" evidence="1">
    <location>
        <begin position="128"/>
        <end position="148"/>
    </location>
</feature>
<accession>A0ABV6BAP4</accession>
<organism evidence="2 3">
    <name type="scientific">Deinococcus oregonensis</name>
    <dbReference type="NCBI Taxonomy" id="1805970"/>
    <lineage>
        <taxon>Bacteria</taxon>
        <taxon>Thermotogati</taxon>
        <taxon>Deinococcota</taxon>
        <taxon>Deinococci</taxon>
        <taxon>Deinococcales</taxon>
        <taxon>Deinococcaceae</taxon>
        <taxon>Deinococcus</taxon>
    </lineage>
</organism>
<sequence>MLVRLAMLRNLRTEWGGSEQQQLDFLHRPEHESLRDEERRELTARQLTQLAHWQLHFANDTKAAKRTAQASLALLETPYALLVLAHTSGPFKQVKILSRALELAPHDLHLGLPTLLHGWRAGGQRPLSSRACARPRTGVNHTPPTCCP</sequence>
<protein>
    <submittedName>
        <fullName evidence="2">Uncharacterized protein</fullName>
    </submittedName>
</protein>
<dbReference type="EMBL" id="JBHLYR010000091">
    <property type="protein sequence ID" value="MFB9995483.1"/>
    <property type="molecule type" value="Genomic_DNA"/>
</dbReference>
<gene>
    <name evidence="2" type="ORF">ACFFLM_26480</name>
</gene>